<reference evidence="1" key="1">
    <citation type="submission" date="2014-09" db="EMBL/GenBank/DDBJ databases">
        <authorList>
            <person name="Magalhaes I.L.F."/>
            <person name="Oliveira U."/>
            <person name="Santos F.R."/>
            <person name="Vidigal T.H.D.A."/>
            <person name="Brescovit A.D."/>
            <person name="Santos A.J."/>
        </authorList>
    </citation>
    <scope>NUCLEOTIDE SEQUENCE</scope>
    <source>
        <tissue evidence="1">Shoot tissue taken approximately 20 cm above the soil surface</tissue>
    </source>
</reference>
<sequence length="44" mass="5263">MLMPYGYFQYQQIYRKVHFDDLVPLSTNVVIMCQPRDLNGNKIL</sequence>
<accession>A0A0A9B8C9</accession>
<dbReference type="EMBL" id="GBRH01239462">
    <property type="protein sequence ID" value="JAD58433.1"/>
    <property type="molecule type" value="Transcribed_RNA"/>
</dbReference>
<protein>
    <submittedName>
        <fullName evidence="1">Uncharacterized protein</fullName>
    </submittedName>
</protein>
<dbReference type="AlphaFoldDB" id="A0A0A9B8C9"/>
<name>A0A0A9B8C9_ARUDO</name>
<reference evidence="1" key="2">
    <citation type="journal article" date="2015" name="Data Brief">
        <title>Shoot transcriptome of the giant reed, Arundo donax.</title>
        <authorList>
            <person name="Barrero R.A."/>
            <person name="Guerrero F.D."/>
            <person name="Moolhuijzen P."/>
            <person name="Goolsby J.A."/>
            <person name="Tidwell J."/>
            <person name="Bellgard S.E."/>
            <person name="Bellgard M.I."/>
        </authorList>
    </citation>
    <scope>NUCLEOTIDE SEQUENCE</scope>
    <source>
        <tissue evidence="1">Shoot tissue taken approximately 20 cm above the soil surface</tissue>
    </source>
</reference>
<evidence type="ECO:0000313" key="1">
    <source>
        <dbReference type="EMBL" id="JAD58433.1"/>
    </source>
</evidence>
<proteinExistence type="predicted"/>
<organism evidence="1">
    <name type="scientific">Arundo donax</name>
    <name type="common">Giant reed</name>
    <name type="synonym">Donax arundinaceus</name>
    <dbReference type="NCBI Taxonomy" id="35708"/>
    <lineage>
        <taxon>Eukaryota</taxon>
        <taxon>Viridiplantae</taxon>
        <taxon>Streptophyta</taxon>
        <taxon>Embryophyta</taxon>
        <taxon>Tracheophyta</taxon>
        <taxon>Spermatophyta</taxon>
        <taxon>Magnoliopsida</taxon>
        <taxon>Liliopsida</taxon>
        <taxon>Poales</taxon>
        <taxon>Poaceae</taxon>
        <taxon>PACMAD clade</taxon>
        <taxon>Arundinoideae</taxon>
        <taxon>Arundineae</taxon>
        <taxon>Arundo</taxon>
    </lineage>
</organism>